<evidence type="ECO:0000313" key="3">
    <source>
        <dbReference type="Proteomes" id="UP000828924"/>
    </source>
</evidence>
<dbReference type="Gene3D" id="1.10.1200.10">
    <property type="entry name" value="ACP-like"/>
    <property type="match status" value="1"/>
</dbReference>
<feature type="domain" description="Carrier" evidence="1">
    <location>
        <begin position="12"/>
        <end position="87"/>
    </location>
</feature>
<accession>A0ABY3WJA3</accession>
<dbReference type="EMBL" id="CP071872">
    <property type="protein sequence ID" value="UNM11775.1"/>
    <property type="molecule type" value="Genomic_DNA"/>
</dbReference>
<organism evidence="2 3">
    <name type="scientific">Streptomyces formicae</name>
    <dbReference type="NCBI Taxonomy" id="1616117"/>
    <lineage>
        <taxon>Bacteria</taxon>
        <taxon>Bacillati</taxon>
        <taxon>Actinomycetota</taxon>
        <taxon>Actinomycetes</taxon>
        <taxon>Kitasatosporales</taxon>
        <taxon>Streptomycetaceae</taxon>
        <taxon>Streptomyces</taxon>
    </lineage>
</organism>
<dbReference type="PROSITE" id="PS50075">
    <property type="entry name" value="CARRIER"/>
    <property type="match status" value="1"/>
</dbReference>
<evidence type="ECO:0000313" key="2">
    <source>
        <dbReference type="EMBL" id="UNM11775.1"/>
    </source>
</evidence>
<evidence type="ECO:0000259" key="1">
    <source>
        <dbReference type="PROSITE" id="PS50075"/>
    </source>
</evidence>
<name>A0ABY3WJA3_9ACTN</name>
<protein>
    <submittedName>
        <fullName evidence="2">Acyl carrier protein</fullName>
    </submittedName>
</protein>
<reference evidence="2 3" key="1">
    <citation type="submission" date="2021-03" db="EMBL/GenBank/DDBJ databases">
        <title>Complete genome of Streptomyces formicae strain 1H-GS9 (DSM 100524).</title>
        <authorList>
            <person name="Atanasov K.E."/>
            <person name="Altabella T."/>
            <person name="Ferrer A."/>
        </authorList>
    </citation>
    <scope>NUCLEOTIDE SEQUENCE [LARGE SCALE GENOMIC DNA]</scope>
    <source>
        <strain evidence="2 3">1H-GS9</strain>
    </source>
</reference>
<gene>
    <name evidence="2" type="ORF">J4032_09655</name>
</gene>
<sequence>MPHTGESGEVAAVVRREVRAALSELLECAPEEVDLGRRLTELPGMDSLRLVESVVTLEDDWNISLDDEALFDVRTGDDLCALIERTMQANEEKP</sequence>
<dbReference type="InterPro" id="IPR036736">
    <property type="entry name" value="ACP-like_sf"/>
</dbReference>
<dbReference type="RefSeq" id="WP_242330352.1">
    <property type="nucleotide sequence ID" value="NZ_CP071872.1"/>
</dbReference>
<dbReference type="Pfam" id="PF00550">
    <property type="entry name" value="PP-binding"/>
    <property type="match status" value="1"/>
</dbReference>
<dbReference type="SUPFAM" id="SSF47336">
    <property type="entry name" value="ACP-like"/>
    <property type="match status" value="1"/>
</dbReference>
<proteinExistence type="predicted"/>
<keyword evidence="3" id="KW-1185">Reference proteome</keyword>
<dbReference type="InterPro" id="IPR009081">
    <property type="entry name" value="PP-bd_ACP"/>
</dbReference>
<dbReference type="Proteomes" id="UP000828924">
    <property type="component" value="Chromosome"/>
</dbReference>